<feature type="domain" description="T6SS Phospholipase effector Tle1-like catalytic" evidence="2">
    <location>
        <begin position="282"/>
        <end position="408"/>
    </location>
</feature>
<organism evidence="4 5">
    <name type="scientific">Pseudomonas weihenstephanensis</name>
    <dbReference type="NCBI Taxonomy" id="1608994"/>
    <lineage>
        <taxon>Bacteria</taxon>
        <taxon>Pseudomonadati</taxon>
        <taxon>Pseudomonadota</taxon>
        <taxon>Gammaproteobacteria</taxon>
        <taxon>Pseudomonadales</taxon>
        <taxon>Pseudomonadaceae</taxon>
        <taxon>Pseudomonas</taxon>
    </lineage>
</organism>
<feature type="region of interest" description="Disordered" evidence="1">
    <location>
        <begin position="1"/>
        <end position="21"/>
    </location>
</feature>
<comment type="caution">
    <text evidence="4">The sequence shown here is derived from an EMBL/GenBank/DDBJ whole genome shotgun (WGS) entry which is preliminary data.</text>
</comment>
<evidence type="ECO:0000256" key="1">
    <source>
        <dbReference type="SAM" id="MobiDB-lite"/>
    </source>
</evidence>
<dbReference type="Proteomes" id="UP000809529">
    <property type="component" value="Unassembled WGS sequence"/>
</dbReference>
<keyword evidence="5" id="KW-1185">Reference proteome</keyword>
<dbReference type="InterPro" id="IPR054388">
    <property type="entry name" value="Tle1-like_C"/>
</dbReference>
<evidence type="ECO:0000259" key="3">
    <source>
        <dbReference type="Pfam" id="PF22137"/>
    </source>
</evidence>
<feature type="domain" description="T6SS Phospholipase effector Tle1-like C-terminal" evidence="3">
    <location>
        <begin position="452"/>
        <end position="812"/>
    </location>
</feature>
<accession>A0ABS1ZNN4</accession>
<dbReference type="PANTHER" id="PTHR33840">
    <property type="match status" value="1"/>
</dbReference>
<protein>
    <submittedName>
        <fullName evidence="4">DUF2235 domain-containing protein</fullName>
    </submittedName>
</protein>
<dbReference type="PANTHER" id="PTHR33840:SF1">
    <property type="entry name" value="TLE1 PHOSPHOLIPASE DOMAIN-CONTAINING PROTEIN"/>
    <property type="match status" value="1"/>
</dbReference>
<gene>
    <name evidence="4" type="ORF">GYN02_23275</name>
</gene>
<proteinExistence type="predicted"/>
<dbReference type="Pfam" id="PF09994">
    <property type="entry name" value="T6SS_Tle1-like_cat"/>
    <property type="match status" value="2"/>
</dbReference>
<evidence type="ECO:0000313" key="4">
    <source>
        <dbReference type="EMBL" id="MBM1198090.1"/>
    </source>
</evidence>
<evidence type="ECO:0000259" key="2">
    <source>
        <dbReference type="Pfam" id="PF09994"/>
    </source>
</evidence>
<dbReference type="EMBL" id="JAAEBW010000026">
    <property type="protein sequence ID" value="MBM1198090.1"/>
    <property type="molecule type" value="Genomic_DNA"/>
</dbReference>
<dbReference type="InterPro" id="IPR018712">
    <property type="entry name" value="Tle1-like_cat"/>
</dbReference>
<evidence type="ECO:0000313" key="5">
    <source>
        <dbReference type="Proteomes" id="UP000809529"/>
    </source>
</evidence>
<name>A0ABS1ZNN4_9PSED</name>
<feature type="domain" description="T6SS Phospholipase effector Tle1-like catalytic" evidence="2">
    <location>
        <begin position="77"/>
        <end position="264"/>
    </location>
</feature>
<dbReference type="RefSeq" id="WP_203304043.1">
    <property type="nucleotide sequence ID" value="NZ_JAAEBW010000026.1"/>
</dbReference>
<reference evidence="4 5" key="1">
    <citation type="submission" date="2020-01" db="EMBL/GenBank/DDBJ databases">
        <title>Comparative genomics of meat spoilage bacteria.</title>
        <authorList>
            <person name="Hilgarth M."/>
            <person name="Vogel R.F."/>
        </authorList>
    </citation>
    <scope>NUCLEOTIDE SEQUENCE [LARGE SCALE GENOMIC DNA]</scope>
    <source>
        <strain evidence="4 5">TMW2.2077</strain>
    </source>
</reference>
<dbReference type="Pfam" id="PF22137">
    <property type="entry name" value="T6SS_Tle1-like_C"/>
    <property type="match status" value="1"/>
</dbReference>
<sequence>MSEAINAPVRKPSPAFLSPTPDFKEGGLLPGAPADVLRNYRIQQAAYQPFEQKAMDEARAAGKVYAGAPCMKIITVTLCFDGTNNHEPSDSKARPSTTTNVARLYHASVGRNGDEATMREGFYAYYMQGVGTEFKEIGEFAPDNQGLTMSVGGEKRVNWGITRLIDALKRASSETFLDTGDAYALVQKMGTSLTEDLLGASIFKNSYGRRKEVLEAPLAALKTQIDAVHASKTTPEIKAVRLFVYGFSRGAAEARAFANWLEALTKVEVAGETCYLFAGLPIKIVFLGLFDTVASVGLPYLVPFAAGHMGWADGSLRLSDDEKFLEHCVHMVAAHEQRSCFPVDSIRRKANPDDPMCPSTYRKGTAEYIYPGMHSDVGGGYPPGDQGRASEGGHEVLSQIALHHMYDEAYKVGAPLQAPKDALEPDLKTRWPWRVMEGETRNEFDVGPTVTHRFNTWLDAMDNGPLEEVMKREAGLITGWRISRYAKGRASHTQAYGNVTKYGTANDMTRDEITAFSALHAMQLKEDVAIFAGDPAPVLSEIQQATKTAHEATKLEYELRTNTKEPITFNTSKLYEPNLDCRQLLNGMADFRRDYVPEWNMTASEIFSFGTLINTALGGLVYMTNEQDEAQHYADMRRDGELSYAKLFGENGKSRNDSVLPIIRLFDEHVHDSRAWFMNAALNEREIFSDYFRYRGIFFDNESNNELSLLVTTERVVGVAIAVASVGLSVKRHDPRFLMGLIIPSLGTPVFRGKVGLPSITAFDTVTGRALPMLEGLTSIRNFTKDPGSAVKAVQALPLPAALTEKTAITEDLMAIFKGEKGDPSATPALHPAQAVQSVAWQALTRRPVAVNADDQAIAALIGSHVVGQAVDFDIDSCV</sequence>